<feature type="compositionally biased region" description="Acidic residues" evidence="1">
    <location>
        <begin position="87"/>
        <end position="102"/>
    </location>
</feature>
<dbReference type="InterPro" id="IPR040632">
    <property type="entry name" value="Sulfotransfer_4"/>
</dbReference>
<organism evidence="3 4">
    <name type="scientific">Skeletonema marinoi</name>
    <dbReference type="NCBI Taxonomy" id="267567"/>
    <lineage>
        <taxon>Eukaryota</taxon>
        <taxon>Sar</taxon>
        <taxon>Stramenopiles</taxon>
        <taxon>Ochrophyta</taxon>
        <taxon>Bacillariophyta</taxon>
        <taxon>Coscinodiscophyceae</taxon>
        <taxon>Thalassiosirophycidae</taxon>
        <taxon>Thalassiosirales</taxon>
        <taxon>Skeletonemataceae</taxon>
        <taxon>Skeletonema</taxon>
        <taxon>Skeletonema marinoi-dohrnii complex</taxon>
    </lineage>
</organism>
<keyword evidence="2" id="KW-1133">Transmembrane helix</keyword>
<accession>A0AAD9DED2</accession>
<reference evidence="3" key="1">
    <citation type="submission" date="2023-06" db="EMBL/GenBank/DDBJ databases">
        <title>Survivors Of The Sea: Transcriptome response of Skeletonema marinoi to long-term dormancy.</title>
        <authorList>
            <person name="Pinder M.I.M."/>
            <person name="Kourtchenko O."/>
            <person name="Robertson E.K."/>
            <person name="Larsson T."/>
            <person name="Maumus F."/>
            <person name="Osuna-Cruz C.M."/>
            <person name="Vancaester E."/>
            <person name="Stenow R."/>
            <person name="Vandepoele K."/>
            <person name="Ploug H."/>
            <person name="Bruchert V."/>
            <person name="Godhe A."/>
            <person name="Topel M."/>
        </authorList>
    </citation>
    <scope>NUCLEOTIDE SEQUENCE</scope>
    <source>
        <strain evidence="3">R05AC</strain>
    </source>
</reference>
<feature type="region of interest" description="Disordered" evidence="1">
    <location>
        <begin position="78"/>
        <end position="143"/>
    </location>
</feature>
<dbReference type="Pfam" id="PF17784">
    <property type="entry name" value="Sulfotransfer_4"/>
    <property type="match status" value="1"/>
</dbReference>
<keyword evidence="2" id="KW-0812">Transmembrane</keyword>
<protein>
    <submittedName>
        <fullName evidence="3">Sulfotransferase domain-containing protein</fullName>
    </submittedName>
</protein>
<proteinExistence type="predicted"/>
<keyword evidence="2" id="KW-0472">Membrane</keyword>
<evidence type="ECO:0000313" key="4">
    <source>
        <dbReference type="Proteomes" id="UP001224775"/>
    </source>
</evidence>
<comment type="caution">
    <text evidence="3">The sequence shown here is derived from an EMBL/GenBank/DDBJ whole genome shotgun (WGS) entry which is preliminary data.</text>
</comment>
<dbReference type="InterPro" id="IPR027417">
    <property type="entry name" value="P-loop_NTPase"/>
</dbReference>
<evidence type="ECO:0000313" key="3">
    <source>
        <dbReference type="EMBL" id="KAK1742588.1"/>
    </source>
</evidence>
<feature type="compositionally biased region" description="Basic and acidic residues" evidence="1">
    <location>
        <begin position="118"/>
        <end position="142"/>
    </location>
</feature>
<dbReference type="PANTHER" id="PTHR36978">
    <property type="entry name" value="P-LOOP CONTAINING NUCLEOTIDE TRIPHOSPHATE HYDROLASE"/>
    <property type="match status" value="1"/>
</dbReference>
<dbReference type="Proteomes" id="UP001224775">
    <property type="component" value="Unassembled WGS sequence"/>
</dbReference>
<evidence type="ECO:0000256" key="2">
    <source>
        <dbReference type="SAM" id="Phobius"/>
    </source>
</evidence>
<dbReference type="PANTHER" id="PTHR36978:SF4">
    <property type="entry name" value="P-LOOP CONTAINING NUCLEOSIDE TRIPHOSPHATE HYDROLASE PROTEIN"/>
    <property type="match status" value="1"/>
</dbReference>
<sequence length="394" mass="44944">MIVTSTNNRQRRNDGGGFSTTAVLKLILSAAAVGAFMNLWAFQSYYSENDFHLTHHDVDDDVVRPSDNGWRADEIQIREEWERPTDDGWEEDESAVQEEWEPILENNSPSSVDDEATDDVKTAADDKATEDDKAKTDDKDTEQLSPFYSSKSCFKARSNTVPEHLYGKLQKPYFNLGFPKMGTSSLHKFFECGGLDSVHYRCTRLDSCARCMRESVEDGGLPLDFCELPPRKIDMYAQMDDGHYFPQIELLDELVDGYPKATLFLTFRSMEKWYNSLRKWPPRRNGPHMNDKLKQHNITGFPSGVGNNVDEFADWYCNHVDRVRDIAASNPSLTLVEVDIEDSTIAKRMSDMFDIDESCWGHTNVNPIANPDLDLSEVQVSQKYNQIVNKKASD</sequence>
<feature type="transmembrane region" description="Helical" evidence="2">
    <location>
        <begin position="21"/>
        <end position="42"/>
    </location>
</feature>
<name>A0AAD9DED2_9STRA</name>
<keyword evidence="4" id="KW-1185">Reference proteome</keyword>
<dbReference type="Gene3D" id="3.40.50.300">
    <property type="entry name" value="P-loop containing nucleotide triphosphate hydrolases"/>
    <property type="match status" value="1"/>
</dbReference>
<dbReference type="SUPFAM" id="SSF52540">
    <property type="entry name" value="P-loop containing nucleoside triphosphate hydrolases"/>
    <property type="match status" value="1"/>
</dbReference>
<evidence type="ECO:0000256" key="1">
    <source>
        <dbReference type="SAM" id="MobiDB-lite"/>
    </source>
</evidence>
<dbReference type="EMBL" id="JATAAI010000011">
    <property type="protein sequence ID" value="KAK1742588.1"/>
    <property type="molecule type" value="Genomic_DNA"/>
</dbReference>
<gene>
    <name evidence="3" type="ORF">QTG54_007153</name>
</gene>
<dbReference type="AlphaFoldDB" id="A0AAD9DED2"/>